<feature type="domain" description="Metallo-beta-lactamase" evidence="2">
    <location>
        <begin position="20"/>
        <end position="216"/>
    </location>
</feature>
<dbReference type="Proteomes" id="UP000830198">
    <property type="component" value="Chromosome"/>
</dbReference>
<gene>
    <name evidence="3" type="ORF">MYF79_20205</name>
</gene>
<accession>A0ABY4HU05</accession>
<evidence type="ECO:0000313" key="4">
    <source>
        <dbReference type="Proteomes" id="UP000830198"/>
    </source>
</evidence>
<organism evidence="3 4">
    <name type="scientific">Chitinophaga filiformis</name>
    <name type="common">Myxococcus filiformis</name>
    <name type="synonym">Flexibacter filiformis</name>
    <dbReference type="NCBI Taxonomy" id="104663"/>
    <lineage>
        <taxon>Bacteria</taxon>
        <taxon>Pseudomonadati</taxon>
        <taxon>Bacteroidota</taxon>
        <taxon>Chitinophagia</taxon>
        <taxon>Chitinophagales</taxon>
        <taxon>Chitinophagaceae</taxon>
        <taxon>Chitinophaga</taxon>
    </lineage>
</organism>
<dbReference type="EMBL" id="CP095855">
    <property type="protein sequence ID" value="UPK67266.1"/>
    <property type="molecule type" value="Genomic_DNA"/>
</dbReference>
<evidence type="ECO:0000313" key="3">
    <source>
        <dbReference type="EMBL" id="UPK67266.1"/>
    </source>
</evidence>
<keyword evidence="4" id="KW-1185">Reference proteome</keyword>
<dbReference type="PANTHER" id="PTHR43546">
    <property type="entry name" value="UPF0173 METAL-DEPENDENT HYDROLASE MJ1163-RELATED"/>
    <property type="match status" value="1"/>
</dbReference>
<dbReference type="Gene3D" id="3.60.15.10">
    <property type="entry name" value="Ribonuclease Z/Hydroxyacylglutathione hydrolase-like"/>
    <property type="match status" value="1"/>
</dbReference>
<protein>
    <submittedName>
        <fullName evidence="3">MBL fold metallo-hydrolase</fullName>
    </submittedName>
</protein>
<dbReference type="InterPro" id="IPR036866">
    <property type="entry name" value="RibonucZ/Hydroxyglut_hydro"/>
</dbReference>
<name>A0ABY4HU05_CHIFI</name>
<proteinExistence type="predicted"/>
<dbReference type="Pfam" id="PF12706">
    <property type="entry name" value="Lactamase_B_2"/>
    <property type="match status" value="1"/>
</dbReference>
<reference evidence="3 4" key="1">
    <citation type="submission" date="2022-04" db="EMBL/GenBank/DDBJ databases">
        <title>The arsenic-methylating capacity of Chitinophaga filiformis YT5 during chitin decomposition.</title>
        <authorList>
            <person name="Chen G."/>
            <person name="Liang Y."/>
        </authorList>
    </citation>
    <scope>NUCLEOTIDE SEQUENCE [LARGE SCALE GENOMIC DNA]</scope>
    <source>
        <strain evidence="3 4">YT5</strain>
    </source>
</reference>
<dbReference type="InterPro" id="IPR050114">
    <property type="entry name" value="UPF0173_UPF0282_UlaG_hydrolase"/>
</dbReference>
<dbReference type="PANTHER" id="PTHR43546:SF9">
    <property type="entry name" value="L-ASCORBATE-6-PHOSPHATE LACTONASE ULAG-RELATED"/>
    <property type="match status" value="1"/>
</dbReference>
<dbReference type="RefSeq" id="WP_247809502.1">
    <property type="nucleotide sequence ID" value="NZ_CP095855.1"/>
</dbReference>
<sequence length="255" mass="27742">MMQIQLIRHATLLMHLNGKNLLIDPFLSDVGTFPPIPLTTNQTPIPLVPLPTGITAAGVLAQTDAVLVTHMHQDHWDPHTQELLPKNTPVYCQPADETTVRKEQGFVNAVPVGDTATWNGIMIHRTSGRHGAPGIAERIGPVSGYVINDVYIAGDTIWCDDVKEAIDTYRPKHIIVNGGGGRMDLDQNGGHPIVMNIKDVITVCNYAPEAKVYVVHLENTNHSRETRADIKEAIAAAGLSARCFVPADGEIFLTV</sequence>
<dbReference type="InterPro" id="IPR001279">
    <property type="entry name" value="Metallo-B-lactamas"/>
</dbReference>
<dbReference type="SUPFAM" id="SSF56281">
    <property type="entry name" value="Metallo-hydrolase/oxidoreductase"/>
    <property type="match status" value="1"/>
</dbReference>
<evidence type="ECO:0000256" key="1">
    <source>
        <dbReference type="ARBA" id="ARBA00022801"/>
    </source>
</evidence>
<evidence type="ECO:0000259" key="2">
    <source>
        <dbReference type="Pfam" id="PF12706"/>
    </source>
</evidence>
<keyword evidence="1" id="KW-0378">Hydrolase</keyword>